<dbReference type="GO" id="GO:0005737">
    <property type="term" value="C:cytoplasm"/>
    <property type="evidence" value="ECO:0007669"/>
    <property type="project" value="TreeGrafter"/>
</dbReference>
<dbReference type="PANTHER" id="PTHR15323">
    <property type="entry name" value="D123 PROTEIN"/>
    <property type="match status" value="1"/>
</dbReference>
<dbReference type="RefSeq" id="WP_237382409.1">
    <property type="nucleotide sequence ID" value="NZ_CP071793.1"/>
</dbReference>
<dbReference type="AlphaFoldDB" id="A0A8A4TRX4"/>
<dbReference type="PANTHER" id="PTHR15323:SF6">
    <property type="entry name" value="CELL DIVISION CYCLE PROTEIN 123 HOMOLOG"/>
    <property type="match status" value="1"/>
</dbReference>
<gene>
    <name evidence="2" type="ORF">J3U87_07480</name>
</gene>
<dbReference type="InterPro" id="IPR009772">
    <property type="entry name" value="CDC123"/>
</dbReference>
<evidence type="ECO:0000313" key="3">
    <source>
        <dbReference type="Proteomes" id="UP000663929"/>
    </source>
</evidence>
<name>A0A8A4TRX4_SULCO</name>
<dbReference type="Pfam" id="PF07065">
    <property type="entry name" value="D123"/>
    <property type="match status" value="1"/>
</dbReference>
<reference evidence="2" key="1">
    <citation type="submission" date="2021-03" db="EMBL/GenBank/DDBJ databases">
        <title>Acanthopleuribacteraceae sp. M133.</title>
        <authorList>
            <person name="Wang G."/>
        </authorList>
    </citation>
    <scope>NUCLEOTIDE SEQUENCE</scope>
    <source>
        <strain evidence="2">M133</strain>
    </source>
</reference>
<accession>A0A8A4TRX4</accession>
<dbReference type="EMBL" id="CP071793">
    <property type="protein sequence ID" value="QTD52300.1"/>
    <property type="molecule type" value="Genomic_DNA"/>
</dbReference>
<dbReference type="KEGG" id="scor:J3U87_07480"/>
<sequence length="254" mass="29459">MRPWSAETFAEQISPTFIENWPAALHDLSIRTLDLEVPEAELHAAVSYTRYRSWFHNLRPFQNLDGLRDRLERGLATFPDGAFLRLGSRSPKDAHYAYEVGMRVRSAADGLALLTTHSRRIAFDIRCALDYSYLPRLFLREWLTLPAWTEFRCFVEEGRLVGISQYDHRYLGSAPEIHRHAPAIEDSIRRFFEQIRPLLHLPSVIVDVFLDPVAAAEGRFETRLLELNPFIVQTSPAMFSWTREGDFDGSFRYL</sequence>
<proteinExistence type="inferred from homology"/>
<comment type="similarity">
    <text evidence="1">Belongs to the CDC123 family.</text>
</comment>
<organism evidence="2 3">
    <name type="scientific">Sulfidibacter corallicola</name>
    <dbReference type="NCBI Taxonomy" id="2818388"/>
    <lineage>
        <taxon>Bacteria</taxon>
        <taxon>Pseudomonadati</taxon>
        <taxon>Acidobacteriota</taxon>
        <taxon>Holophagae</taxon>
        <taxon>Acanthopleuribacterales</taxon>
        <taxon>Acanthopleuribacteraceae</taxon>
        <taxon>Sulfidibacter</taxon>
    </lineage>
</organism>
<evidence type="ECO:0000313" key="2">
    <source>
        <dbReference type="EMBL" id="QTD52300.1"/>
    </source>
</evidence>
<evidence type="ECO:0000256" key="1">
    <source>
        <dbReference type="ARBA" id="ARBA00011047"/>
    </source>
</evidence>
<protein>
    <recommendedName>
        <fullName evidence="4">ATP-grasp domain-containing protein</fullName>
    </recommendedName>
</protein>
<keyword evidence="3" id="KW-1185">Reference proteome</keyword>
<dbReference type="Proteomes" id="UP000663929">
    <property type="component" value="Chromosome"/>
</dbReference>
<evidence type="ECO:0008006" key="4">
    <source>
        <dbReference type="Google" id="ProtNLM"/>
    </source>
</evidence>